<keyword evidence="3" id="KW-1003">Cell membrane</keyword>
<feature type="transmembrane region" description="Helical" evidence="7">
    <location>
        <begin position="190"/>
        <end position="211"/>
    </location>
</feature>
<dbReference type="RefSeq" id="WP_048690310.1">
    <property type="nucleotide sequence ID" value="NZ_KQ130484.1"/>
</dbReference>
<dbReference type="STRING" id="1513271.XM47_04735"/>
<dbReference type="OrthoDB" id="9810876at2"/>
<dbReference type="InterPro" id="IPR005524">
    <property type="entry name" value="DUF318"/>
</dbReference>
<gene>
    <name evidence="8" type="ORF">XM47_04735</name>
</gene>
<feature type="transmembrane region" description="Helical" evidence="7">
    <location>
        <begin position="291"/>
        <end position="309"/>
    </location>
</feature>
<evidence type="ECO:0000256" key="4">
    <source>
        <dbReference type="ARBA" id="ARBA00022692"/>
    </source>
</evidence>
<feature type="transmembrane region" description="Helical" evidence="7">
    <location>
        <begin position="156"/>
        <end position="178"/>
    </location>
</feature>
<evidence type="ECO:0000256" key="1">
    <source>
        <dbReference type="ARBA" id="ARBA00004651"/>
    </source>
</evidence>
<reference evidence="8 9" key="1">
    <citation type="submission" date="2015-04" db="EMBL/GenBank/DDBJ databases">
        <title>Draft Genome Sequence of the Novel Agar-Digesting Marine Bacterium Q1.</title>
        <authorList>
            <person name="Li Y."/>
            <person name="Li D."/>
            <person name="Chen G."/>
            <person name="Du Z."/>
        </authorList>
    </citation>
    <scope>NUCLEOTIDE SEQUENCE [LARGE SCALE GENOMIC DNA]</scope>
    <source>
        <strain evidence="8 9">Q1</strain>
    </source>
</reference>
<dbReference type="Pfam" id="PF03773">
    <property type="entry name" value="ArsP_1"/>
    <property type="match status" value="1"/>
</dbReference>
<accession>A0A0J8GU63</accession>
<dbReference type="GO" id="GO:0005886">
    <property type="term" value="C:plasma membrane"/>
    <property type="evidence" value="ECO:0007669"/>
    <property type="project" value="UniProtKB-SubCell"/>
</dbReference>
<evidence type="ECO:0000256" key="5">
    <source>
        <dbReference type="ARBA" id="ARBA00022989"/>
    </source>
</evidence>
<keyword evidence="5 7" id="KW-1133">Transmembrane helix</keyword>
<evidence type="ECO:0000256" key="6">
    <source>
        <dbReference type="ARBA" id="ARBA00023136"/>
    </source>
</evidence>
<dbReference type="InterPro" id="IPR052923">
    <property type="entry name" value="UPF0718"/>
</dbReference>
<comment type="subcellular location">
    <subcellularLocation>
        <location evidence="1">Cell membrane</location>
        <topology evidence="1">Multi-pass membrane protein</topology>
    </subcellularLocation>
</comment>
<keyword evidence="6 7" id="KW-0472">Membrane</keyword>
<sequence length="409" mass="44884">MNKCCGDNQTSETESVSNCTSSAKKITSCCHPTFEVSQASQTSAVKAKTSCCGQDAEATNQNNASCCPTNNKNRIDWLLWGSAIFVSVTYLIYLTQDISPFTLPTWLITMADTSFEMFNAMWWGVILGVVLVGWLNRIPREMIISVLGKGHTKKGIFRATLAGVLLDLCNHGILMVAMKLYERGASLGQVMAFLIASPWNSFTLTLILIGLVGLKLTLLFIVFSMLIAWLSGFIFDLLEAKGKLPLNPNMLDIAQDYQLSTEFKQLTRNADYSLKSIYHLILDGLSGAVMVIRWILFGVVMVCLIRAFVPMDVFQTWFGASSAGLLLTLVAATIIEVCSEGSTPIAADLVNRANAPGNAFTFLMAGASTDYTEIMAIKDTMKSWKIALFLPLVTVPQILLLAWLLNQYA</sequence>
<evidence type="ECO:0000313" key="9">
    <source>
        <dbReference type="Proteomes" id="UP000037600"/>
    </source>
</evidence>
<evidence type="ECO:0000256" key="2">
    <source>
        <dbReference type="ARBA" id="ARBA00006386"/>
    </source>
</evidence>
<evidence type="ECO:0000256" key="3">
    <source>
        <dbReference type="ARBA" id="ARBA00022475"/>
    </source>
</evidence>
<feature type="transmembrane region" description="Helical" evidence="7">
    <location>
        <begin position="386"/>
        <end position="405"/>
    </location>
</feature>
<evidence type="ECO:0000313" key="8">
    <source>
        <dbReference type="EMBL" id="KMT66300.1"/>
    </source>
</evidence>
<dbReference type="Proteomes" id="UP000037600">
    <property type="component" value="Unassembled WGS sequence"/>
</dbReference>
<dbReference type="AlphaFoldDB" id="A0A0J8GU63"/>
<feature type="transmembrane region" description="Helical" evidence="7">
    <location>
        <begin position="77"/>
        <end position="95"/>
    </location>
</feature>
<keyword evidence="4 7" id="KW-0812">Transmembrane</keyword>
<dbReference type="PANTHER" id="PTHR34184:SF4">
    <property type="entry name" value="UPF0718 PROTEIN YCGR"/>
    <property type="match status" value="1"/>
</dbReference>
<dbReference type="PANTHER" id="PTHR34184">
    <property type="entry name" value="UPF0718 PROTEIN YCGR"/>
    <property type="match status" value="1"/>
</dbReference>
<proteinExistence type="inferred from homology"/>
<keyword evidence="9" id="KW-1185">Reference proteome</keyword>
<name>A0A0J8GU63_9ALTE</name>
<comment type="similarity">
    <text evidence="2">Belongs to the UPF0718 family.</text>
</comment>
<protein>
    <submittedName>
        <fullName evidence="8">ATPase</fullName>
    </submittedName>
</protein>
<organism evidence="8 9">
    <name type="scientific">Catenovulum maritimum</name>
    <dbReference type="NCBI Taxonomy" id="1513271"/>
    <lineage>
        <taxon>Bacteria</taxon>
        <taxon>Pseudomonadati</taxon>
        <taxon>Pseudomonadota</taxon>
        <taxon>Gammaproteobacteria</taxon>
        <taxon>Alteromonadales</taxon>
        <taxon>Alteromonadaceae</taxon>
        <taxon>Catenovulum</taxon>
    </lineage>
</organism>
<feature type="transmembrane region" description="Helical" evidence="7">
    <location>
        <begin position="115"/>
        <end position="135"/>
    </location>
</feature>
<dbReference type="EMBL" id="LAZL01000005">
    <property type="protein sequence ID" value="KMT66300.1"/>
    <property type="molecule type" value="Genomic_DNA"/>
</dbReference>
<feature type="transmembrane region" description="Helical" evidence="7">
    <location>
        <begin position="218"/>
        <end position="238"/>
    </location>
</feature>
<feature type="transmembrane region" description="Helical" evidence="7">
    <location>
        <begin position="316"/>
        <end position="335"/>
    </location>
</feature>
<evidence type="ECO:0000256" key="7">
    <source>
        <dbReference type="SAM" id="Phobius"/>
    </source>
</evidence>
<comment type="caution">
    <text evidence="8">The sequence shown here is derived from an EMBL/GenBank/DDBJ whole genome shotgun (WGS) entry which is preliminary data.</text>
</comment>